<comment type="caution">
    <text evidence="1">The sequence shown here is derived from an EMBL/GenBank/DDBJ whole genome shotgun (WGS) entry which is preliminary data.</text>
</comment>
<accession>S0F7I8</accession>
<organism evidence="1 2">
    <name type="scientific">Phocaeicola coprophilus DSM 18228 = JCM 13818</name>
    <dbReference type="NCBI Taxonomy" id="547042"/>
    <lineage>
        <taxon>Bacteria</taxon>
        <taxon>Pseudomonadati</taxon>
        <taxon>Bacteroidota</taxon>
        <taxon>Bacteroidia</taxon>
        <taxon>Bacteroidales</taxon>
        <taxon>Bacteroidaceae</taxon>
        <taxon>Phocaeicola</taxon>
    </lineage>
</organism>
<dbReference type="EMBL" id="ACBW01000136">
    <property type="protein sequence ID" value="EEF76368.1"/>
    <property type="molecule type" value="Genomic_DNA"/>
</dbReference>
<evidence type="ECO:0000313" key="2">
    <source>
        <dbReference type="Proteomes" id="UP000014073"/>
    </source>
</evidence>
<proteinExistence type="predicted"/>
<gene>
    <name evidence="1" type="ORF">BACCOPRO_01868</name>
</gene>
<reference evidence="1 2" key="1">
    <citation type="submission" date="2008-12" db="EMBL/GenBank/DDBJ databases">
        <authorList>
            <person name="Fulton L."/>
            <person name="Clifton S."/>
            <person name="Fulton B."/>
            <person name="Xu J."/>
            <person name="Minx P."/>
            <person name="Pepin K.H."/>
            <person name="Johnson M."/>
            <person name="Bhonagiri V."/>
            <person name="Nash W.E."/>
            <person name="Mardis E.R."/>
            <person name="Wilson R.K."/>
        </authorList>
    </citation>
    <scope>NUCLEOTIDE SEQUENCE [LARGE SCALE GENOMIC DNA]</scope>
    <source>
        <strain evidence="1 2">DSM 18228</strain>
    </source>
</reference>
<sequence>MVTSPITRKGITDTIETKAEAMDVVRMAATGKVANARTVPLTIPVLTEIMERIVHSAVMEIILSSAVMETDRDTTAIRIVPRVLPMRRAITIMKEVSSVRIVRVTIITREVNSARSVRVTTTVSSRAAVIIVRKVEDSARVPQDTIRMRSIA</sequence>
<dbReference type="Proteomes" id="UP000014073">
    <property type="component" value="Unassembled WGS sequence"/>
</dbReference>
<dbReference type="AlphaFoldDB" id="S0F7I8"/>
<evidence type="ECO:0000313" key="1">
    <source>
        <dbReference type="EMBL" id="EEF76368.1"/>
    </source>
</evidence>
<dbReference type="STRING" id="547042.BACCOPRO_01868"/>
<protein>
    <submittedName>
        <fullName evidence="1">Uncharacterized protein</fullName>
    </submittedName>
</protein>
<dbReference type="HOGENOM" id="CLU_1718644_0_0_10"/>
<keyword evidence="2" id="KW-1185">Reference proteome</keyword>
<name>S0F7I8_9BACT</name>